<accession>A0A0M6ZKR4</accession>
<protein>
    <submittedName>
        <fullName evidence="1">Uncharacterized protein</fullName>
    </submittedName>
</protein>
<keyword evidence="2" id="KW-1185">Reference proteome</keyword>
<dbReference type="Proteomes" id="UP000049983">
    <property type="component" value="Unassembled WGS sequence"/>
</dbReference>
<proteinExistence type="predicted"/>
<dbReference type="EMBL" id="CXWC01000019">
    <property type="protein sequence ID" value="CTQ79389.1"/>
    <property type="molecule type" value="Genomic_DNA"/>
</dbReference>
<organism evidence="1 2">
    <name type="scientific">Roseibium album</name>
    <dbReference type="NCBI Taxonomy" id="311410"/>
    <lineage>
        <taxon>Bacteria</taxon>
        <taxon>Pseudomonadati</taxon>
        <taxon>Pseudomonadota</taxon>
        <taxon>Alphaproteobacteria</taxon>
        <taxon>Hyphomicrobiales</taxon>
        <taxon>Stappiaceae</taxon>
        <taxon>Roseibium</taxon>
    </lineage>
</organism>
<sequence length="73" mass="7708">MLLGTFLTGVAAVGAASLVSPKSRKYLLGDVEQDWLANELEFDQLLADGQTVSLKDGSFVRVSGFSANETNSA</sequence>
<name>A0A0M6ZKR4_9HYPH</name>
<dbReference type="AlphaFoldDB" id="A0A0M6ZKR4"/>
<reference evidence="2" key="1">
    <citation type="submission" date="2015-07" db="EMBL/GenBank/DDBJ databases">
        <authorList>
            <person name="Rodrigo-Torres Lidia"/>
            <person name="Arahal R.David."/>
        </authorList>
    </citation>
    <scope>NUCLEOTIDE SEQUENCE [LARGE SCALE GENOMIC DNA]</scope>
    <source>
        <strain evidence="2">CECT 5096</strain>
    </source>
</reference>
<evidence type="ECO:0000313" key="1">
    <source>
        <dbReference type="EMBL" id="CTQ79389.1"/>
    </source>
</evidence>
<dbReference type="RefSeq" id="WP_055391817.1">
    <property type="nucleotide sequence ID" value="NZ_CXWA01000019.1"/>
</dbReference>
<gene>
    <name evidence="1" type="ORF">LA5096_06164</name>
</gene>
<dbReference type="STRING" id="311410.LA5095_06183"/>
<evidence type="ECO:0000313" key="2">
    <source>
        <dbReference type="Proteomes" id="UP000049983"/>
    </source>
</evidence>
<dbReference type="GeneID" id="97673391"/>